<dbReference type="AlphaFoldDB" id="A0A0J7JEA0"/>
<evidence type="ECO:0000256" key="1">
    <source>
        <dbReference type="ARBA" id="ARBA00004418"/>
    </source>
</evidence>
<keyword evidence="9" id="KW-1185">Reference proteome</keyword>
<dbReference type="Pfam" id="PF01547">
    <property type="entry name" value="SBP_bac_1"/>
    <property type="match status" value="1"/>
</dbReference>
<keyword evidence="3" id="KW-0813">Transport</keyword>
<dbReference type="RefSeq" id="WP_048496210.1">
    <property type="nucleotide sequence ID" value="NZ_JADQCF010000027.1"/>
</dbReference>
<evidence type="ECO:0000313" key="9">
    <source>
        <dbReference type="Proteomes" id="UP000036102"/>
    </source>
</evidence>
<dbReference type="OrthoDB" id="5580590at2"/>
<dbReference type="PANTHER" id="PTHR43649:SF28">
    <property type="entry name" value="BINDING PROTEIN COMPONENT OF ABC SUGAR TRANSPORTER-RELATED"/>
    <property type="match status" value="1"/>
</dbReference>
<comment type="similarity">
    <text evidence="2">Belongs to the bacterial solute-binding protein 1 family.</text>
</comment>
<comment type="subcellular location">
    <subcellularLocation>
        <location evidence="1">Periplasm</location>
    </subcellularLocation>
</comment>
<comment type="caution">
    <text evidence="8">The sequence shown here is derived from an EMBL/GenBank/DDBJ whole genome shotgun (WGS) entry which is preliminary data.</text>
</comment>
<dbReference type="InterPro" id="IPR006059">
    <property type="entry name" value="SBP"/>
</dbReference>
<dbReference type="Proteomes" id="UP000036102">
    <property type="component" value="Unassembled WGS sequence"/>
</dbReference>
<evidence type="ECO:0000256" key="7">
    <source>
        <dbReference type="SAM" id="SignalP"/>
    </source>
</evidence>
<dbReference type="Gene3D" id="3.40.190.10">
    <property type="entry name" value="Periplasmic binding protein-like II"/>
    <property type="match status" value="2"/>
</dbReference>
<dbReference type="GO" id="GO:0042597">
    <property type="term" value="C:periplasmic space"/>
    <property type="evidence" value="ECO:0007669"/>
    <property type="project" value="UniProtKB-SubCell"/>
</dbReference>
<dbReference type="STRING" id="1658765.Msub_12414"/>
<comment type="function">
    <text evidence="5">Part of a binding-protein-dependent transport system for a sugar.</text>
</comment>
<proteinExistence type="inferred from homology"/>
<name>A0A0J7JEA0_9GAMM</name>
<dbReference type="InterPro" id="IPR050490">
    <property type="entry name" value="Bact_solute-bd_prot1"/>
</dbReference>
<sequence length="419" mass="44858">MNILKKTLTAAAISAALLPATAVQAGEVEVLHWWTAGGEARAAAALKEMMEEQGHTWKDFAVAGGGGEAAMTVLKTRAVSGNPPAAAQIKGLDIQEWAKLGFLTSLDDVAEANNWDQLIPPVIADVMKYEGSYVAVPVNVHRVNWLWANPDVLEKAGVKVPTTLDEFYKAAEKLEAAGVIPLAHGGQPWQDATVFEAVALAVMGPEDYARAFVEHDMEVINSPMMEKVFSEFAKVMSYVDDNAAGRDWNTATAMVIRGDAAMQIMGDWAKGEFTAAGLTPGEDYICAPAPGTAGEFTFNVDSFAMFSLDDDENTEAQKDLARTILEPEFQTVFNKAKGSIPVRTDMDMSNFDACAQASMDAFKSSAKNGGLVPSFAHGLATTSYIQGQIFDVVTNFVNTDDKDPARATDQLAAAIKAAM</sequence>
<feature type="chain" id="PRO_5005289867" description="Probable sugar-binding periplasmic protein" evidence="7">
    <location>
        <begin position="26"/>
        <end position="419"/>
    </location>
</feature>
<protein>
    <recommendedName>
        <fullName evidence="6">Probable sugar-binding periplasmic protein</fullName>
    </recommendedName>
</protein>
<evidence type="ECO:0000256" key="2">
    <source>
        <dbReference type="ARBA" id="ARBA00008520"/>
    </source>
</evidence>
<accession>A0A0J7JEA0</accession>
<gene>
    <name evidence="8" type="ORF">Msub_12414</name>
</gene>
<dbReference type="PANTHER" id="PTHR43649">
    <property type="entry name" value="ARABINOSE-BINDING PROTEIN-RELATED"/>
    <property type="match status" value="1"/>
</dbReference>
<evidence type="ECO:0000256" key="6">
    <source>
        <dbReference type="ARBA" id="ARBA00049753"/>
    </source>
</evidence>
<evidence type="ECO:0000256" key="5">
    <source>
        <dbReference type="ARBA" id="ARBA00049629"/>
    </source>
</evidence>
<evidence type="ECO:0000256" key="3">
    <source>
        <dbReference type="ARBA" id="ARBA00022448"/>
    </source>
</evidence>
<feature type="signal peptide" evidence="7">
    <location>
        <begin position="1"/>
        <end position="25"/>
    </location>
</feature>
<dbReference type="EMBL" id="LFBU01000001">
    <property type="protein sequence ID" value="KMQ76204.1"/>
    <property type="molecule type" value="Genomic_DNA"/>
</dbReference>
<dbReference type="SUPFAM" id="SSF53850">
    <property type="entry name" value="Periplasmic binding protein-like II"/>
    <property type="match status" value="1"/>
</dbReference>
<evidence type="ECO:0000256" key="4">
    <source>
        <dbReference type="ARBA" id="ARBA00022729"/>
    </source>
</evidence>
<organism evidence="8 9">
    <name type="scientific">Marinobacter subterrani</name>
    <dbReference type="NCBI Taxonomy" id="1658765"/>
    <lineage>
        <taxon>Bacteria</taxon>
        <taxon>Pseudomonadati</taxon>
        <taxon>Pseudomonadota</taxon>
        <taxon>Gammaproteobacteria</taxon>
        <taxon>Pseudomonadales</taxon>
        <taxon>Marinobacteraceae</taxon>
        <taxon>Marinobacter</taxon>
    </lineage>
</organism>
<keyword evidence="4 7" id="KW-0732">Signal</keyword>
<dbReference type="PATRIC" id="fig|1658765.3.peg.2432"/>
<evidence type="ECO:0000313" key="8">
    <source>
        <dbReference type="EMBL" id="KMQ76204.1"/>
    </source>
</evidence>
<reference evidence="8 9" key="1">
    <citation type="submission" date="2015-06" db="EMBL/GenBank/DDBJ databases">
        <title>Marinobacter subterrani, a genetically tractable neutrophilic iron-oxidizing strain isolated from the Soudan Iron Mine.</title>
        <authorList>
            <person name="Bonis B.M."/>
            <person name="Gralnick J.A."/>
        </authorList>
    </citation>
    <scope>NUCLEOTIDE SEQUENCE [LARGE SCALE GENOMIC DNA]</scope>
    <source>
        <strain evidence="8 9">JG233</strain>
    </source>
</reference>